<dbReference type="GO" id="GO:0009507">
    <property type="term" value="C:chloroplast"/>
    <property type="evidence" value="ECO:0007669"/>
    <property type="project" value="TreeGrafter"/>
</dbReference>
<dbReference type="Gene3D" id="3.40.30.10">
    <property type="entry name" value="Glutaredoxin"/>
    <property type="match status" value="1"/>
</dbReference>
<proteinExistence type="predicted"/>
<dbReference type="SUPFAM" id="SSF52833">
    <property type="entry name" value="Thioredoxin-like"/>
    <property type="match status" value="1"/>
</dbReference>
<sequence>MSSSCLFSNPISNVAVSPLRPSPRLLSPRNPSHVRFHHIHKRMKLKKNRRSLNFHLNAIVDPVSGGDGEEEEEDDVDLCPVDCVKEFKTEVEFSKILEKAKANGSLVVVDFYRTSCGSCKYIEQGFAKLCKGSGDGEADVVYLKHNVIDEYDEQSEVAERLRIRSVPLFHFYKNGVLLEAFPTRDKERIVAAILKYSSSYSSS</sequence>
<organism evidence="2 3">
    <name type="scientific">Canna indica</name>
    <name type="common">Indian-shot</name>
    <dbReference type="NCBI Taxonomy" id="4628"/>
    <lineage>
        <taxon>Eukaryota</taxon>
        <taxon>Viridiplantae</taxon>
        <taxon>Streptophyta</taxon>
        <taxon>Embryophyta</taxon>
        <taxon>Tracheophyta</taxon>
        <taxon>Spermatophyta</taxon>
        <taxon>Magnoliopsida</taxon>
        <taxon>Liliopsida</taxon>
        <taxon>Zingiberales</taxon>
        <taxon>Cannaceae</taxon>
        <taxon>Canna</taxon>
    </lineage>
</organism>
<dbReference type="PROSITE" id="PS51352">
    <property type="entry name" value="THIOREDOXIN_2"/>
    <property type="match status" value="1"/>
</dbReference>
<dbReference type="EMBL" id="CP136890">
    <property type="protein sequence ID" value="WOK94305.1"/>
    <property type="molecule type" value="Genomic_DNA"/>
</dbReference>
<evidence type="ECO:0000313" key="3">
    <source>
        <dbReference type="Proteomes" id="UP001327560"/>
    </source>
</evidence>
<dbReference type="AlphaFoldDB" id="A0AAQ3Q0N7"/>
<gene>
    <name evidence="2" type="ORF">Cni_G03007</name>
</gene>
<dbReference type="Proteomes" id="UP001327560">
    <property type="component" value="Chromosome 1"/>
</dbReference>
<dbReference type="PANTHER" id="PTHR47912:SF1">
    <property type="entry name" value="THIOREDOXIN-LIKE 4, CHLOROPLASTIC"/>
    <property type="match status" value="1"/>
</dbReference>
<dbReference type="InterPro" id="IPR044176">
    <property type="entry name" value="TRL4_chloroplastic"/>
</dbReference>
<dbReference type="CDD" id="cd02947">
    <property type="entry name" value="TRX_family"/>
    <property type="match status" value="1"/>
</dbReference>
<dbReference type="Pfam" id="PF00085">
    <property type="entry name" value="Thioredoxin"/>
    <property type="match status" value="1"/>
</dbReference>
<protein>
    <submittedName>
        <fullName evidence="2">Thioredoxin-like 4, chloroplastic</fullName>
    </submittedName>
</protein>
<reference evidence="2 3" key="1">
    <citation type="submission" date="2023-10" db="EMBL/GenBank/DDBJ databases">
        <title>Chromosome-scale genome assembly provides insights into flower coloration mechanisms of Canna indica.</title>
        <authorList>
            <person name="Li C."/>
        </authorList>
    </citation>
    <scope>NUCLEOTIDE SEQUENCE [LARGE SCALE GENOMIC DNA]</scope>
    <source>
        <tissue evidence="2">Flower</tissue>
    </source>
</reference>
<evidence type="ECO:0000313" key="2">
    <source>
        <dbReference type="EMBL" id="WOK94305.1"/>
    </source>
</evidence>
<dbReference type="PANTHER" id="PTHR47912">
    <property type="entry name" value="THIOREDOXIN-LIKE 4, CHLOROPLASTIC"/>
    <property type="match status" value="1"/>
</dbReference>
<dbReference type="InterPro" id="IPR013766">
    <property type="entry name" value="Thioredoxin_domain"/>
</dbReference>
<name>A0AAQ3Q0N7_9LILI</name>
<evidence type="ECO:0000259" key="1">
    <source>
        <dbReference type="PROSITE" id="PS51352"/>
    </source>
</evidence>
<feature type="domain" description="Thioredoxin" evidence="1">
    <location>
        <begin position="45"/>
        <end position="198"/>
    </location>
</feature>
<keyword evidence="3" id="KW-1185">Reference proteome</keyword>
<dbReference type="InterPro" id="IPR036249">
    <property type="entry name" value="Thioredoxin-like_sf"/>
</dbReference>
<accession>A0AAQ3Q0N7</accession>